<gene>
    <name evidence="1" type="ORF">QW060_24760</name>
</gene>
<keyword evidence="2" id="KW-1185">Reference proteome</keyword>
<reference evidence="2" key="1">
    <citation type="journal article" date="2019" name="Int. J. Syst. Evol. Microbiol.">
        <title>The Global Catalogue of Microorganisms (GCM) 10K type strain sequencing project: providing services to taxonomists for standard genome sequencing and annotation.</title>
        <authorList>
            <consortium name="The Broad Institute Genomics Platform"/>
            <consortium name="The Broad Institute Genome Sequencing Center for Infectious Disease"/>
            <person name="Wu L."/>
            <person name="Ma J."/>
        </authorList>
    </citation>
    <scope>NUCLEOTIDE SEQUENCE [LARGE SCALE GENOMIC DNA]</scope>
    <source>
        <strain evidence="2">CECT 7184</strain>
    </source>
</reference>
<dbReference type="RefSeq" id="WP_290365362.1">
    <property type="nucleotide sequence ID" value="NZ_JAUFQU010000074.1"/>
</dbReference>
<comment type="caution">
    <text evidence="1">The sequence shown here is derived from an EMBL/GenBank/DDBJ whole genome shotgun (WGS) entry which is preliminary data.</text>
</comment>
<proteinExistence type="predicted"/>
<dbReference type="Proteomes" id="UP001242368">
    <property type="component" value="Unassembled WGS sequence"/>
</dbReference>
<sequence length="42" mass="5160">MIVIRYCFIVRLRNWQMRFWLPGGHLFFEINQYLANENISAV</sequence>
<organism evidence="1 2">
    <name type="scientific">Paenimyroides ceti</name>
    <dbReference type="NCBI Taxonomy" id="395087"/>
    <lineage>
        <taxon>Bacteria</taxon>
        <taxon>Pseudomonadati</taxon>
        <taxon>Bacteroidota</taxon>
        <taxon>Flavobacteriia</taxon>
        <taxon>Flavobacteriales</taxon>
        <taxon>Flavobacteriaceae</taxon>
        <taxon>Paenimyroides</taxon>
    </lineage>
</organism>
<dbReference type="EMBL" id="JAUFQU010000074">
    <property type="protein sequence ID" value="MDN3710104.1"/>
    <property type="molecule type" value="Genomic_DNA"/>
</dbReference>
<accession>A0ABT8CZY9</accession>
<evidence type="ECO:0000313" key="2">
    <source>
        <dbReference type="Proteomes" id="UP001242368"/>
    </source>
</evidence>
<name>A0ABT8CZY9_9FLAO</name>
<evidence type="ECO:0000313" key="1">
    <source>
        <dbReference type="EMBL" id="MDN3710104.1"/>
    </source>
</evidence>
<protein>
    <submittedName>
        <fullName evidence="1">Uncharacterized protein</fullName>
    </submittedName>
</protein>